<comment type="caution">
    <text evidence="2">The sequence shown here is derived from an EMBL/GenBank/DDBJ whole genome shotgun (WGS) entry which is preliminary data.</text>
</comment>
<dbReference type="SUPFAM" id="SSF109854">
    <property type="entry name" value="DinB/YfiT-like putative metalloenzymes"/>
    <property type="match status" value="1"/>
</dbReference>
<dbReference type="EMBL" id="JBIAUT010000006">
    <property type="protein sequence ID" value="MFF4218205.1"/>
    <property type="molecule type" value="Genomic_DNA"/>
</dbReference>
<evidence type="ECO:0000313" key="2">
    <source>
        <dbReference type="EMBL" id="MFF4218205.1"/>
    </source>
</evidence>
<accession>A0ABW6U046</accession>
<dbReference type="Proteomes" id="UP001602123">
    <property type="component" value="Unassembled WGS sequence"/>
</dbReference>
<protein>
    <submittedName>
        <fullName evidence="2">Maleylpyruvate isomerase N-terminal domain-containing protein</fullName>
    </submittedName>
</protein>
<feature type="domain" description="Mycothiol-dependent maleylpyruvate isomerase metal-binding" evidence="1">
    <location>
        <begin position="15"/>
        <end position="165"/>
    </location>
</feature>
<keyword evidence="3" id="KW-1185">Reference proteome</keyword>
<name>A0ABW6U046_9ACTN</name>
<evidence type="ECO:0000259" key="1">
    <source>
        <dbReference type="Pfam" id="PF11716"/>
    </source>
</evidence>
<dbReference type="GO" id="GO:0016853">
    <property type="term" value="F:isomerase activity"/>
    <property type="evidence" value="ECO:0007669"/>
    <property type="project" value="UniProtKB-KW"/>
</dbReference>
<gene>
    <name evidence="2" type="ORF">ACFYZM_18255</name>
</gene>
<reference evidence="2 3" key="1">
    <citation type="submission" date="2024-10" db="EMBL/GenBank/DDBJ databases">
        <title>The Natural Products Discovery Center: Release of the First 8490 Sequenced Strains for Exploring Actinobacteria Biosynthetic Diversity.</title>
        <authorList>
            <person name="Kalkreuter E."/>
            <person name="Kautsar S.A."/>
            <person name="Yang D."/>
            <person name="Bader C.D."/>
            <person name="Teijaro C.N."/>
            <person name="Fluegel L."/>
            <person name="Davis C.M."/>
            <person name="Simpson J.R."/>
            <person name="Lauterbach L."/>
            <person name="Steele A.D."/>
            <person name="Gui C."/>
            <person name="Meng S."/>
            <person name="Li G."/>
            <person name="Viehrig K."/>
            <person name="Ye F."/>
            <person name="Su P."/>
            <person name="Kiefer A.F."/>
            <person name="Nichols A."/>
            <person name="Cepeda A.J."/>
            <person name="Yan W."/>
            <person name="Fan B."/>
            <person name="Jiang Y."/>
            <person name="Adhikari A."/>
            <person name="Zheng C.-J."/>
            <person name="Schuster L."/>
            <person name="Cowan T.M."/>
            <person name="Smanski M.J."/>
            <person name="Chevrette M.G."/>
            <person name="De Carvalho L.P.S."/>
            <person name="Shen B."/>
        </authorList>
    </citation>
    <scope>NUCLEOTIDE SEQUENCE [LARGE SCALE GENOMIC DNA]</scope>
    <source>
        <strain evidence="2 3">NPDC001650</strain>
    </source>
</reference>
<dbReference type="InterPro" id="IPR034660">
    <property type="entry name" value="DinB/YfiT-like"/>
</dbReference>
<dbReference type="RefSeq" id="WP_388628201.1">
    <property type="nucleotide sequence ID" value="NZ_JBIAUT010000006.1"/>
</dbReference>
<dbReference type="Pfam" id="PF11716">
    <property type="entry name" value="MDMPI_N"/>
    <property type="match status" value="1"/>
</dbReference>
<dbReference type="Gene3D" id="1.20.120.450">
    <property type="entry name" value="dinb family like domain"/>
    <property type="match status" value="1"/>
</dbReference>
<evidence type="ECO:0000313" key="3">
    <source>
        <dbReference type="Proteomes" id="UP001602123"/>
    </source>
</evidence>
<dbReference type="InterPro" id="IPR024344">
    <property type="entry name" value="MDMPI_metal-binding"/>
</dbReference>
<sequence length="215" mass="22539">MTARMTGIQDDFLSTARAAAALLREEAVAAAWDSASALPGFTVRGLAGHLAYQVLCIAPALTGPEPQEPAVPLLGHYSRVGWIGAAPDADANVRIRQDGEDIAAGGHAGLAARVTTALEHLPAFLAAADADRPVRIPLWGPWSLRLDDLLVTRMMEIAVHNDDLAVSVGASALPERAVDTVVALLTRPARRRHGTSAVLRALARAERAPASIAAF</sequence>
<keyword evidence="2" id="KW-0413">Isomerase</keyword>
<proteinExistence type="predicted"/>
<organism evidence="2 3">
    <name type="scientific">Streptomyces nondiastaticus</name>
    <dbReference type="NCBI Taxonomy" id="3154512"/>
    <lineage>
        <taxon>Bacteria</taxon>
        <taxon>Bacillati</taxon>
        <taxon>Actinomycetota</taxon>
        <taxon>Actinomycetes</taxon>
        <taxon>Kitasatosporales</taxon>
        <taxon>Streptomycetaceae</taxon>
        <taxon>Streptomyces</taxon>
    </lineage>
</organism>